<dbReference type="Proteomes" id="UP000494218">
    <property type="component" value="Unassembled WGS sequence"/>
</dbReference>
<evidence type="ECO:0000313" key="2">
    <source>
        <dbReference type="Proteomes" id="UP000494218"/>
    </source>
</evidence>
<dbReference type="EMBL" id="CABVPW010000050">
    <property type="protein sequence ID" value="VWC42433.1"/>
    <property type="molecule type" value="Genomic_DNA"/>
</dbReference>
<protein>
    <submittedName>
        <fullName evidence="1">Uncharacterized protein</fullName>
    </submittedName>
</protein>
<reference evidence="1 2" key="1">
    <citation type="submission" date="2019-09" db="EMBL/GenBank/DDBJ databases">
        <authorList>
            <person name="Depoorter E."/>
        </authorList>
    </citation>
    <scope>NUCLEOTIDE SEQUENCE [LARGE SCALE GENOMIC DNA]</scope>
    <source>
        <strain evidence="1">LMG 23254</strain>
    </source>
</reference>
<sequence length="506" mass="56489">MYSIHTPNETLHVDTLAQVFHVFFHDPSLSAYETSEISLTCDGVTMPILRYNGIFTVRQQGTAAAIFTALFVELRDRWFSKDGKWLQPWQITRKRWEAFQFVFQLATKPAWMLSGEQLEAEVNVARSNGQRFHLPDVCENLARTLFGFTSAGPGLPHTGLINGRHEVHVGQALFLDLPIPDNVLADYRGDSMHLRYGLEWFPVLLDVPALRKSLPYGVMQLALAILRHEQRAVDAALGVRIVEALQSAPADATLADIDDRLYAAGILGKAALPDHYQRSVEVGIAVSPVAERLRVLIGDAVLHKAMERLDADRRGGRISKRRYMLQVEMAKLDRGRTTFEWPNQFAAAVESRDVSTLLNVLDHAVGRNDQSKQVLREQFGLTLRGLNSAGRRRAIFAFCGYDEAAQAEWEAKQDAARTLRIAEQAATDARGQAECAQYRTHGNVVITGVEHVDRAIADGYREILCYPHGAAKRYVLVKPGSDEGRVLFVKDGTLDYARSQLTPFAA</sequence>
<gene>
    <name evidence="1" type="ORF">BLA23254_07078</name>
</gene>
<organism evidence="1 2">
    <name type="scientific">Burkholderia lata (strain ATCC 17760 / DSM 23089 / LMG 22485 / NCIMB 9086 / R18194 / 383)</name>
    <dbReference type="NCBI Taxonomy" id="482957"/>
    <lineage>
        <taxon>Bacteria</taxon>
        <taxon>Pseudomonadati</taxon>
        <taxon>Pseudomonadota</taxon>
        <taxon>Betaproteobacteria</taxon>
        <taxon>Burkholderiales</taxon>
        <taxon>Burkholderiaceae</taxon>
        <taxon>Burkholderia</taxon>
        <taxon>Burkholderia cepacia complex</taxon>
    </lineage>
</organism>
<proteinExistence type="predicted"/>
<evidence type="ECO:0000313" key="1">
    <source>
        <dbReference type="EMBL" id="VWC42433.1"/>
    </source>
</evidence>
<name>A0A6P2S9Q6_BURL3</name>
<dbReference type="RefSeq" id="WP_175035118.1">
    <property type="nucleotide sequence ID" value="NZ_CABVPW010000050.1"/>
</dbReference>
<dbReference type="AlphaFoldDB" id="A0A6P2S9Q6"/>
<accession>A0A6P2S9Q6</accession>